<keyword evidence="4" id="KW-1185">Reference proteome</keyword>
<keyword evidence="2" id="KW-0472">Membrane</keyword>
<dbReference type="Proteomes" id="UP000310108">
    <property type="component" value="Unassembled WGS sequence"/>
</dbReference>
<keyword evidence="2" id="KW-1133">Transmembrane helix</keyword>
<evidence type="ECO:0000256" key="2">
    <source>
        <dbReference type="SAM" id="Phobius"/>
    </source>
</evidence>
<gene>
    <name evidence="3" type="ORF">CTA1_9845</name>
</gene>
<organism evidence="3 4">
    <name type="scientific">Colletotrichum tanaceti</name>
    <dbReference type="NCBI Taxonomy" id="1306861"/>
    <lineage>
        <taxon>Eukaryota</taxon>
        <taxon>Fungi</taxon>
        <taxon>Dikarya</taxon>
        <taxon>Ascomycota</taxon>
        <taxon>Pezizomycotina</taxon>
        <taxon>Sordariomycetes</taxon>
        <taxon>Hypocreomycetidae</taxon>
        <taxon>Glomerellales</taxon>
        <taxon>Glomerellaceae</taxon>
        <taxon>Colletotrichum</taxon>
        <taxon>Colletotrichum destructivum species complex</taxon>
    </lineage>
</organism>
<evidence type="ECO:0000313" key="3">
    <source>
        <dbReference type="EMBL" id="TKW54507.1"/>
    </source>
</evidence>
<keyword evidence="2" id="KW-0812">Transmembrane</keyword>
<feature type="transmembrane region" description="Helical" evidence="2">
    <location>
        <begin position="102"/>
        <end position="124"/>
    </location>
</feature>
<evidence type="ECO:0000256" key="1">
    <source>
        <dbReference type="SAM" id="MobiDB-lite"/>
    </source>
</evidence>
<feature type="compositionally biased region" description="Basic and acidic residues" evidence="1">
    <location>
        <begin position="1"/>
        <end position="10"/>
    </location>
</feature>
<name>A0A4U6XJY2_9PEZI</name>
<evidence type="ECO:0000313" key="4">
    <source>
        <dbReference type="Proteomes" id="UP000310108"/>
    </source>
</evidence>
<protein>
    <submittedName>
        <fullName evidence="3">Uncharacterized protein</fullName>
    </submittedName>
</protein>
<feature type="region of interest" description="Disordered" evidence="1">
    <location>
        <begin position="1"/>
        <end position="62"/>
    </location>
</feature>
<sequence>MAPVGDERFNAAHQRILDQMNRQTKAKQQQDDPGRRHHRRHHPNTHGNTHGNKGPRQEEEEEEEEEAGCWAYFLIHLSAARAVLAVIWTVARRALVKPMYRVTKFAFPFLAVLGLFALLAAWAINMSIGGLHALHVWACDDILPSGRLFCLSSSDWNYHYPYPLTPAELSLLWKLDRYFCVFDLGDLLGGMADEQQTYMTGQQREAFAAVRKAGSVVGQLREIGRRQARSVERA</sequence>
<dbReference type="AlphaFoldDB" id="A0A4U6XJY2"/>
<reference evidence="3 4" key="1">
    <citation type="journal article" date="2019" name="PLoS ONE">
        <title>Comparative genome analysis indicates high evolutionary potential of pathogenicity genes in Colletotrichum tanaceti.</title>
        <authorList>
            <person name="Lelwala R.V."/>
            <person name="Korhonen P.K."/>
            <person name="Young N.D."/>
            <person name="Scott J.B."/>
            <person name="Ades P.A."/>
            <person name="Gasser R.B."/>
            <person name="Taylor P.W.J."/>
        </authorList>
    </citation>
    <scope>NUCLEOTIDE SEQUENCE [LARGE SCALE GENOMIC DNA]</scope>
    <source>
        <strain evidence="3">BRIP57314</strain>
    </source>
</reference>
<accession>A0A4U6XJY2</accession>
<feature type="compositionally biased region" description="Basic residues" evidence="1">
    <location>
        <begin position="35"/>
        <end position="44"/>
    </location>
</feature>
<dbReference type="EMBL" id="PJEX01000134">
    <property type="protein sequence ID" value="TKW54507.1"/>
    <property type="molecule type" value="Genomic_DNA"/>
</dbReference>
<comment type="caution">
    <text evidence="3">The sequence shown here is derived from an EMBL/GenBank/DDBJ whole genome shotgun (WGS) entry which is preliminary data.</text>
</comment>
<proteinExistence type="predicted"/>